<evidence type="ECO:0000256" key="4">
    <source>
        <dbReference type="ARBA" id="ARBA00018370"/>
    </source>
</evidence>
<keyword evidence="8 11" id="KW-0413">Isomerase</keyword>
<dbReference type="InterPro" id="IPR000297">
    <property type="entry name" value="PPIase_PpiC"/>
</dbReference>
<dbReference type="InterPro" id="IPR027304">
    <property type="entry name" value="Trigger_fact/SurA_dom_sf"/>
</dbReference>
<gene>
    <name evidence="11" type="ORF">V0U79_06785</name>
</gene>
<dbReference type="Proteomes" id="UP001354971">
    <property type="component" value="Unassembled WGS sequence"/>
</dbReference>
<evidence type="ECO:0000256" key="5">
    <source>
        <dbReference type="ARBA" id="ARBA00023110"/>
    </source>
</evidence>
<dbReference type="PROSITE" id="PS01096">
    <property type="entry name" value="PPIC_PPIASE_1"/>
    <property type="match status" value="1"/>
</dbReference>
<dbReference type="PROSITE" id="PS50198">
    <property type="entry name" value="PPIC_PPIASE_2"/>
    <property type="match status" value="1"/>
</dbReference>
<feature type="region of interest" description="Disordered" evidence="9">
    <location>
        <begin position="274"/>
        <end position="297"/>
    </location>
</feature>
<evidence type="ECO:0000256" key="7">
    <source>
        <dbReference type="ARBA" id="ARBA00031484"/>
    </source>
</evidence>
<comment type="caution">
    <text evidence="11">The sequence shown here is derived from an EMBL/GenBank/DDBJ whole genome shotgun (WGS) entry which is preliminary data.</text>
</comment>
<accession>A0ABU7LR07</accession>
<evidence type="ECO:0000313" key="11">
    <source>
        <dbReference type="EMBL" id="MEE2526066.1"/>
    </source>
</evidence>
<evidence type="ECO:0000256" key="9">
    <source>
        <dbReference type="SAM" id="MobiDB-lite"/>
    </source>
</evidence>
<dbReference type="InterPro" id="IPR050245">
    <property type="entry name" value="PrsA_foldase"/>
</dbReference>
<comment type="catalytic activity">
    <reaction evidence="1">
        <text>[protein]-peptidylproline (omega=180) = [protein]-peptidylproline (omega=0)</text>
        <dbReference type="Rhea" id="RHEA:16237"/>
        <dbReference type="Rhea" id="RHEA-COMP:10747"/>
        <dbReference type="Rhea" id="RHEA-COMP:10748"/>
        <dbReference type="ChEBI" id="CHEBI:83833"/>
        <dbReference type="ChEBI" id="CHEBI:83834"/>
        <dbReference type="EC" id="5.2.1.8"/>
    </reaction>
</comment>
<name>A0ABU7LR07_9PROT</name>
<dbReference type="SUPFAM" id="SSF109998">
    <property type="entry name" value="Triger factor/SurA peptide-binding domain-like"/>
    <property type="match status" value="1"/>
</dbReference>
<protein>
    <recommendedName>
        <fullName evidence="4">Parvulin-like PPIase</fullName>
        <ecNumber evidence="3">5.2.1.8</ecNumber>
    </recommendedName>
    <alternativeName>
        <fullName evidence="6">Peptidyl-prolyl cis-trans isomerase plp</fullName>
    </alternativeName>
    <alternativeName>
        <fullName evidence="7">Rotamase plp</fullName>
    </alternativeName>
</protein>
<dbReference type="RefSeq" id="WP_330198725.1">
    <property type="nucleotide sequence ID" value="NZ_JAZDRP010000003.1"/>
</dbReference>
<dbReference type="InterPro" id="IPR046357">
    <property type="entry name" value="PPIase_dom_sf"/>
</dbReference>
<evidence type="ECO:0000259" key="10">
    <source>
        <dbReference type="PROSITE" id="PS50198"/>
    </source>
</evidence>
<reference evidence="11 12" key="1">
    <citation type="submission" date="2024-01" db="EMBL/GenBank/DDBJ databases">
        <title>Hyphobacterium bacterium isolated from marine sediment.</title>
        <authorList>
            <person name="Zhao S."/>
        </authorList>
    </citation>
    <scope>NUCLEOTIDE SEQUENCE [LARGE SCALE GENOMIC DNA]</scope>
    <source>
        <strain evidence="12">HN65</strain>
    </source>
</reference>
<organism evidence="11 12">
    <name type="scientific">Hyphobacterium lacteum</name>
    <dbReference type="NCBI Taxonomy" id="3116575"/>
    <lineage>
        <taxon>Bacteria</taxon>
        <taxon>Pseudomonadati</taxon>
        <taxon>Pseudomonadota</taxon>
        <taxon>Alphaproteobacteria</taxon>
        <taxon>Maricaulales</taxon>
        <taxon>Maricaulaceae</taxon>
        <taxon>Hyphobacterium</taxon>
    </lineage>
</organism>
<evidence type="ECO:0000256" key="1">
    <source>
        <dbReference type="ARBA" id="ARBA00000971"/>
    </source>
</evidence>
<evidence type="ECO:0000256" key="6">
    <source>
        <dbReference type="ARBA" id="ARBA00030642"/>
    </source>
</evidence>
<dbReference type="SUPFAM" id="SSF54534">
    <property type="entry name" value="FKBP-like"/>
    <property type="match status" value="1"/>
</dbReference>
<evidence type="ECO:0000256" key="2">
    <source>
        <dbReference type="ARBA" id="ARBA00007656"/>
    </source>
</evidence>
<feature type="region of interest" description="Disordered" evidence="9">
    <location>
        <begin position="1"/>
        <end position="25"/>
    </location>
</feature>
<dbReference type="GO" id="GO:0003755">
    <property type="term" value="F:peptidyl-prolyl cis-trans isomerase activity"/>
    <property type="evidence" value="ECO:0007669"/>
    <property type="project" value="UniProtKB-EC"/>
</dbReference>
<sequence length="297" mass="31955">MASLSACAGPDSSSEESAELPPPDNAVAVVDQTVIYNAAVQREALAQGLVGDGERLSPDDPEYDRLVDELVDQRLLALEARRRGLQNSPEARRRIAAAEERILGNILLETEIAVQVTDEAAQRLYSEQTGLARPGEQIRARHILVDSLEAAEAIIALFNDGRDFAELAVQYSQDVATRIQGGDLGYFSRDGVLPEIASAAFAAREGELAGPIETEAGWHVLLIIDRRAPSGPSFEEIRPSIVRFLTFETISRLVDSLREDASIEIVSPESEIATESPAIALDAPEAEAGEGAEDNGN</sequence>
<keyword evidence="12" id="KW-1185">Reference proteome</keyword>
<evidence type="ECO:0000256" key="8">
    <source>
        <dbReference type="PROSITE-ProRule" id="PRU00278"/>
    </source>
</evidence>
<feature type="domain" description="PpiC" evidence="10">
    <location>
        <begin position="135"/>
        <end position="225"/>
    </location>
</feature>
<proteinExistence type="inferred from homology"/>
<dbReference type="InterPro" id="IPR023058">
    <property type="entry name" value="PPIase_PpiC_CS"/>
</dbReference>
<dbReference type="Pfam" id="PF00639">
    <property type="entry name" value="Rotamase"/>
    <property type="match status" value="1"/>
</dbReference>
<dbReference type="PANTHER" id="PTHR47245:SF2">
    <property type="entry name" value="PEPTIDYL-PROLYL CIS-TRANS ISOMERASE HP_0175-RELATED"/>
    <property type="match status" value="1"/>
</dbReference>
<dbReference type="Gene3D" id="3.10.50.40">
    <property type="match status" value="1"/>
</dbReference>
<evidence type="ECO:0000313" key="12">
    <source>
        <dbReference type="Proteomes" id="UP001354971"/>
    </source>
</evidence>
<dbReference type="PANTHER" id="PTHR47245">
    <property type="entry name" value="PEPTIDYLPROLYL ISOMERASE"/>
    <property type="match status" value="1"/>
</dbReference>
<comment type="similarity">
    <text evidence="2">Belongs to the PpiC/parvulin rotamase family.</text>
</comment>
<keyword evidence="5 8" id="KW-0697">Rotamase</keyword>
<feature type="compositionally biased region" description="Acidic residues" evidence="9">
    <location>
        <begin position="284"/>
        <end position="297"/>
    </location>
</feature>
<dbReference type="EMBL" id="JAZDRP010000003">
    <property type="protein sequence ID" value="MEE2526066.1"/>
    <property type="molecule type" value="Genomic_DNA"/>
</dbReference>
<evidence type="ECO:0000256" key="3">
    <source>
        <dbReference type="ARBA" id="ARBA00013194"/>
    </source>
</evidence>
<dbReference type="EC" id="5.2.1.8" evidence="3"/>